<feature type="domain" description="Metallo-beta-lactamase" evidence="5">
    <location>
        <begin position="12"/>
        <end position="189"/>
    </location>
</feature>
<sequence>MIIRAMQVGPLQANCYIVGCEETRHAAVIDPGGDADKILLALANDRLTLKAIINTHGHFDHVSANKALKEASGAELMIHPDDAAMLPHLSQGAAQWGLRSEDSPAPDRLLADGDTVTVGRITFKVLHTPGHTPGGISLATDKVVFVGDTLFSGSIGRTDFPGGDFDTLIRGIHAKLFTLPDDTTVYTGHMEPTTIGKEKRTNPFCALR</sequence>
<keyword evidence="3" id="KW-0378">Hydrolase</keyword>
<dbReference type="PANTHER" id="PTHR46233">
    <property type="entry name" value="HYDROXYACYLGLUTATHIONE HYDROLASE GLOC"/>
    <property type="match status" value="1"/>
</dbReference>
<accession>A0AA41UHP6</accession>
<dbReference type="Proteomes" id="UP001165427">
    <property type="component" value="Unassembled WGS sequence"/>
</dbReference>
<evidence type="ECO:0000256" key="1">
    <source>
        <dbReference type="ARBA" id="ARBA00001947"/>
    </source>
</evidence>
<keyword evidence="4" id="KW-0862">Zinc</keyword>
<dbReference type="InterPro" id="IPR051453">
    <property type="entry name" value="MBL_Glyoxalase_II"/>
</dbReference>
<dbReference type="GO" id="GO:0046872">
    <property type="term" value="F:metal ion binding"/>
    <property type="evidence" value="ECO:0007669"/>
    <property type="project" value="UniProtKB-KW"/>
</dbReference>
<dbReference type="RefSeq" id="WP_246902409.1">
    <property type="nucleotide sequence ID" value="NZ_JALJRB010000001.1"/>
</dbReference>
<name>A0AA41UHP6_9BACT</name>
<proteinExistence type="predicted"/>
<organism evidence="6 7">
    <name type="scientific">Desulfatitalea alkaliphila</name>
    <dbReference type="NCBI Taxonomy" id="2929485"/>
    <lineage>
        <taxon>Bacteria</taxon>
        <taxon>Pseudomonadati</taxon>
        <taxon>Thermodesulfobacteriota</taxon>
        <taxon>Desulfobacteria</taxon>
        <taxon>Desulfobacterales</taxon>
        <taxon>Desulfosarcinaceae</taxon>
        <taxon>Desulfatitalea</taxon>
    </lineage>
</organism>
<dbReference type="InterPro" id="IPR001279">
    <property type="entry name" value="Metallo-B-lactamas"/>
</dbReference>
<evidence type="ECO:0000256" key="3">
    <source>
        <dbReference type="ARBA" id="ARBA00022801"/>
    </source>
</evidence>
<dbReference type="AlphaFoldDB" id="A0AA41UHP6"/>
<dbReference type="SMART" id="SM00849">
    <property type="entry name" value="Lactamase_B"/>
    <property type="match status" value="1"/>
</dbReference>
<reference evidence="6" key="1">
    <citation type="submission" date="2022-04" db="EMBL/GenBank/DDBJ databases">
        <title>Desulfatitalea alkaliphila sp. nov., a novel anaerobic sulfate-reducing bacterium isolated from terrestrial mud volcano, Taman Peninsula, Russia.</title>
        <authorList>
            <person name="Khomyakova M.A."/>
            <person name="Merkel A.Y."/>
            <person name="Slobodkin A.I."/>
        </authorList>
    </citation>
    <scope>NUCLEOTIDE SEQUENCE</scope>
    <source>
        <strain evidence="6">M08but</strain>
    </source>
</reference>
<gene>
    <name evidence="6" type="ORF">MRX98_01545</name>
</gene>
<dbReference type="EMBL" id="JALJRB010000001">
    <property type="protein sequence ID" value="MCJ8499244.1"/>
    <property type="molecule type" value="Genomic_DNA"/>
</dbReference>
<dbReference type="Gene3D" id="3.60.15.10">
    <property type="entry name" value="Ribonuclease Z/Hydroxyacylglutathione hydrolase-like"/>
    <property type="match status" value="1"/>
</dbReference>
<dbReference type="GO" id="GO:0016787">
    <property type="term" value="F:hydrolase activity"/>
    <property type="evidence" value="ECO:0007669"/>
    <property type="project" value="UniProtKB-KW"/>
</dbReference>
<evidence type="ECO:0000256" key="4">
    <source>
        <dbReference type="ARBA" id="ARBA00022833"/>
    </source>
</evidence>
<evidence type="ECO:0000313" key="6">
    <source>
        <dbReference type="EMBL" id="MCJ8499244.1"/>
    </source>
</evidence>
<keyword evidence="2" id="KW-0479">Metal-binding</keyword>
<evidence type="ECO:0000256" key="2">
    <source>
        <dbReference type="ARBA" id="ARBA00022723"/>
    </source>
</evidence>
<dbReference type="PANTHER" id="PTHR46233:SF3">
    <property type="entry name" value="HYDROXYACYLGLUTATHIONE HYDROLASE GLOC"/>
    <property type="match status" value="1"/>
</dbReference>
<dbReference type="InterPro" id="IPR036866">
    <property type="entry name" value="RibonucZ/Hydroxyglut_hydro"/>
</dbReference>
<keyword evidence="7" id="KW-1185">Reference proteome</keyword>
<evidence type="ECO:0000259" key="5">
    <source>
        <dbReference type="SMART" id="SM00849"/>
    </source>
</evidence>
<comment type="cofactor">
    <cofactor evidence="1">
        <name>Zn(2+)</name>
        <dbReference type="ChEBI" id="CHEBI:29105"/>
    </cofactor>
</comment>
<dbReference type="Pfam" id="PF00753">
    <property type="entry name" value="Lactamase_B"/>
    <property type="match status" value="1"/>
</dbReference>
<protein>
    <submittedName>
        <fullName evidence="6">MBL fold metallo-hydrolase</fullName>
    </submittedName>
</protein>
<comment type="caution">
    <text evidence="6">The sequence shown here is derived from an EMBL/GenBank/DDBJ whole genome shotgun (WGS) entry which is preliminary data.</text>
</comment>
<evidence type="ECO:0000313" key="7">
    <source>
        <dbReference type="Proteomes" id="UP001165427"/>
    </source>
</evidence>
<dbReference type="SUPFAM" id="SSF56281">
    <property type="entry name" value="Metallo-hydrolase/oxidoreductase"/>
    <property type="match status" value="1"/>
</dbReference>